<name>A0ABY9BL18_VITVI</name>
<sequence length="159" mass="17813">MDCTITDNAMLVATRVDCTVTGCTTPKLNARAFQHRQQSQLCIRLHHTQTTFTGALQPPATPGRNNLHRCFHTRWHHQPGRTSRTAAFLRTSTTVRCMGSIAMCRWFQLVRYVPWANGVTSVPLNALACIIHRNVAFFGNGCTGDRPDSTILRLNAQLH</sequence>
<gene>
    <name evidence="1" type="ORF">VitviT2T_002717</name>
</gene>
<reference evidence="1 2" key="1">
    <citation type="journal article" date="2023" name="Hortic Res">
        <title>The complete reference genome for grapevine (Vitis vinifera L.) genetics and breeding.</title>
        <authorList>
            <person name="Shi X."/>
            <person name="Cao S."/>
            <person name="Wang X."/>
            <person name="Huang S."/>
            <person name="Wang Y."/>
            <person name="Liu Z."/>
            <person name="Liu W."/>
            <person name="Leng X."/>
            <person name="Peng Y."/>
            <person name="Wang N."/>
            <person name="Wang Y."/>
            <person name="Ma Z."/>
            <person name="Xu X."/>
            <person name="Zhang F."/>
            <person name="Xue H."/>
            <person name="Zhong H."/>
            <person name="Wang Y."/>
            <person name="Zhang K."/>
            <person name="Velt A."/>
            <person name="Avia K."/>
            <person name="Holtgrawe D."/>
            <person name="Grimplet J."/>
            <person name="Matus J.T."/>
            <person name="Ware D."/>
            <person name="Wu X."/>
            <person name="Wang H."/>
            <person name="Liu C."/>
            <person name="Fang Y."/>
            <person name="Rustenholz C."/>
            <person name="Cheng Z."/>
            <person name="Xiao H."/>
            <person name="Zhou Y."/>
        </authorList>
    </citation>
    <scope>NUCLEOTIDE SEQUENCE [LARGE SCALE GENOMIC DNA]</scope>
    <source>
        <strain evidence="2">cv. Pinot noir / PN40024</strain>
        <tissue evidence="1">Leaf</tissue>
    </source>
</reference>
<evidence type="ECO:0000313" key="1">
    <source>
        <dbReference type="EMBL" id="WJZ83000.1"/>
    </source>
</evidence>
<proteinExistence type="predicted"/>
<organism evidence="1 2">
    <name type="scientific">Vitis vinifera</name>
    <name type="common">Grape</name>
    <dbReference type="NCBI Taxonomy" id="29760"/>
    <lineage>
        <taxon>Eukaryota</taxon>
        <taxon>Viridiplantae</taxon>
        <taxon>Streptophyta</taxon>
        <taxon>Embryophyta</taxon>
        <taxon>Tracheophyta</taxon>
        <taxon>Spermatophyta</taxon>
        <taxon>Magnoliopsida</taxon>
        <taxon>eudicotyledons</taxon>
        <taxon>Gunneridae</taxon>
        <taxon>Pentapetalae</taxon>
        <taxon>rosids</taxon>
        <taxon>Vitales</taxon>
        <taxon>Vitaceae</taxon>
        <taxon>Viteae</taxon>
        <taxon>Vitis</taxon>
    </lineage>
</organism>
<accession>A0ABY9BL18</accession>
<protein>
    <submittedName>
        <fullName evidence="1">Uncharacterized protein</fullName>
    </submittedName>
</protein>
<evidence type="ECO:0000313" key="2">
    <source>
        <dbReference type="Proteomes" id="UP001227230"/>
    </source>
</evidence>
<dbReference type="EMBL" id="CP126649">
    <property type="protein sequence ID" value="WJZ83000.1"/>
    <property type="molecule type" value="Genomic_DNA"/>
</dbReference>
<dbReference type="Proteomes" id="UP001227230">
    <property type="component" value="Chromosome 2"/>
</dbReference>
<keyword evidence="2" id="KW-1185">Reference proteome</keyword>